<evidence type="ECO:0000256" key="1">
    <source>
        <dbReference type="SAM" id="SignalP"/>
    </source>
</evidence>
<gene>
    <name evidence="2" type="ORF">ES724_01645</name>
</gene>
<dbReference type="EMBL" id="VORY01000001">
    <property type="protein sequence ID" value="TXD95754.1"/>
    <property type="molecule type" value="Genomic_DNA"/>
</dbReference>
<evidence type="ECO:0000313" key="3">
    <source>
        <dbReference type="Proteomes" id="UP000321367"/>
    </source>
</evidence>
<organism evidence="2 3">
    <name type="scientific">Gillisia hiemivivida</name>
    <dbReference type="NCBI Taxonomy" id="291190"/>
    <lineage>
        <taxon>Bacteria</taxon>
        <taxon>Pseudomonadati</taxon>
        <taxon>Bacteroidota</taxon>
        <taxon>Flavobacteriia</taxon>
        <taxon>Flavobacteriales</taxon>
        <taxon>Flavobacteriaceae</taxon>
        <taxon>Gillisia</taxon>
    </lineage>
</organism>
<sequence length="375" mass="43912">MRKIWIKFFLCFFALASQAQELQDTLAQAGFENIQVLRSNDTLDLFFEHREFRNPFHSMRYAALLINKNSSENNSELNFIPIYHNVPIGKYNSESFEYSSLSRSETEYFKEQNKVFKNYRFSLRLHPEVISRFGFYTDPFETKFNINLDSRFYIARGLSIQTGIVIPIVNNLDNQDMQLRLAPSMLHYFNQPWNHNFISLSLGSFYNNRYGLDLEVRHANLSKRWSYGVSTGLTGFYRLNGLSLYNEPLEDFYATADVEYRLPLENLSIKLTAGQFLFKDKGVRFDLIKQFAAAEIGLFASATDTGATTGFQFAFALFPGKIFRSRKVELRTTEEFRWEYTYNNVDPVAQNFRIGMPRLSDILRQYNQNYLNSLK</sequence>
<reference evidence="2 3" key="1">
    <citation type="submission" date="2019-08" db="EMBL/GenBank/DDBJ databases">
        <title>Genome sequence of Gillisia hiemivivida IC154 (type strain).</title>
        <authorList>
            <person name="Bowman J.P."/>
        </authorList>
    </citation>
    <scope>NUCLEOTIDE SEQUENCE [LARGE SCALE GENOMIC DNA]</scope>
    <source>
        <strain evidence="2 3">IC154</strain>
    </source>
</reference>
<proteinExistence type="predicted"/>
<dbReference type="InterPro" id="IPR010344">
    <property type="entry name" value="YbjH"/>
</dbReference>
<feature type="chain" id="PRO_5023020056" evidence="1">
    <location>
        <begin position="20"/>
        <end position="375"/>
    </location>
</feature>
<comment type="caution">
    <text evidence="2">The sequence shown here is derived from an EMBL/GenBank/DDBJ whole genome shotgun (WGS) entry which is preliminary data.</text>
</comment>
<evidence type="ECO:0000313" key="2">
    <source>
        <dbReference type="EMBL" id="TXD95754.1"/>
    </source>
</evidence>
<protein>
    <submittedName>
        <fullName evidence="2">YjbH domain-containing protein</fullName>
    </submittedName>
</protein>
<dbReference type="Pfam" id="PF06082">
    <property type="entry name" value="YjbH"/>
    <property type="match status" value="1"/>
</dbReference>
<dbReference type="Proteomes" id="UP000321367">
    <property type="component" value="Unassembled WGS sequence"/>
</dbReference>
<name>A0A5C6ZZ67_9FLAO</name>
<dbReference type="OrthoDB" id="928790at2"/>
<accession>A0A5C6ZZ67</accession>
<keyword evidence="3" id="KW-1185">Reference proteome</keyword>
<keyword evidence="1" id="KW-0732">Signal</keyword>
<dbReference type="AlphaFoldDB" id="A0A5C6ZZ67"/>
<dbReference type="RefSeq" id="WP_146928645.1">
    <property type="nucleotide sequence ID" value="NZ_CBCSHZ010000002.1"/>
</dbReference>
<feature type="signal peptide" evidence="1">
    <location>
        <begin position="1"/>
        <end position="19"/>
    </location>
</feature>